<dbReference type="AlphaFoldDB" id="A0A9X0QV16"/>
<dbReference type="Pfam" id="PF07690">
    <property type="entry name" value="MFS_1"/>
    <property type="match status" value="1"/>
</dbReference>
<feature type="transmembrane region" description="Helical" evidence="6">
    <location>
        <begin position="130"/>
        <end position="152"/>
    </location>
</feature>
<dbReference type="CDD" id="cd17324">
    <property type="entry name" value="MFS_NepI_like"/>
    <property type="match status" value="1"/>
</dbReference>
<dbReference type="PANTHER" id="PTHR43124:SF3">
    <property type="entry name" value="CHLORAMPHENICOL EFFLUX PUMP RV0191"/>
    <property type="match status" value="1"/>
</dbReference>
<dbReference type="InterPro" id="IPR036259">
    <property type="entry name" value="MFS_trans_sf"/>
</dbReference>
<evidence type="ECO:0000256" key="2">
    <source>
        <dbReference type="ARBA" id="ARBA00022475"/>
    </source>
</evidence>
<dbReference type="PROSITE" id="PS50850">
    <property type="entry name" value="MFS"/>
    <property type="match status" value="1"/>
</dbReference>
<evidence type="ECO:0000256" key="1">
    <source>
        <dbReference type="ARBA" id="ARBA00004651"/>
    </source>
</evidence>
<evidence type="ECO:0000313" key="9">
    <source>
        <dbReference type="Proteomes" id="UP000600101"/>
    </source>
</evidence>
<accession>A0A9X0QV16</accession>
<reference evidence="8" key="1">
    <citation type="submission" date="2020-08" db="EMBL/GenBank/DDBJ databases">
        <authorList>
            <person name="Hu Y."/>
            <person name="Nguyen S.V."/>
            <person name="Li F."/>
            <person name="Fanning S."/>
        </authorList>
    </citation>
    <scope>NUCLEOTIDE SEQUENCE</scope>
    <source>
        <strain evidence="8">SYSU D8009</strain>
    </source>
</reference>
<dbReference type="GO" id="GO:0022857">
    <property type="term" value="F:transmembrane transporter activity"/>
    <property type="evidence" value="ECO:0007669"/>
    <property type="project" value="InterPro"/>
</dbReference>
<keyword evidence="5 6" id="KW-0472">Membrane</keyword>
<dbReference type="GO" id="GO:0005886">
    <property type="term" value="C:plasma membrane"/>
    <property type="evidence" value="ECO:0007669"/>
    <property type="project" value="UniProtKB-SubCell"/>
</dbReference>
<dbReference type="InterPro" id="IPR020846">
    <property type="entry name" value="MFS_dom"/>
</dbReference>
<evidence type="ECO:0000256" key="4">
    <source>
        <dbReference type="ARBA" id="ARBA00022989"/>
    </source>
</evidence>
<feature type="domain" description="Major facilitator superfamily (MFS) profile" evidence="7">
    <location>
        <begin position="6"/>
        <end position="384"/>
    </location>
</feature>
<feature type="transmembrane region" description="Helical" evidence="6">
    <location>
        <begin position="158"/>
        <end position="180"/>
    </location>
</feature>
<dbReference type="Proteomes" id="UP000600101">
    <property type="component" value="Unassembled WGS sequence"/>
</dbReference>
<feature type="transmembrane region" description="Helical" evidence="6">
    <location>
        <begin position="97"/>
        <end position="118"/>
    </location>
</feature>
<keyword evidence="2" id="KW-1003">Cell membrane</keyword>
<dbReference type="RefSeq" id="WP_186768725.1">
    <property type="nucleotide sequence ID" value="NZ_JACOMF010000001.1"/>
</dbReference>
<evidence type="ECO:0000256" key="5">
    <source>
        <dbReference type="ARBA" id="ARBA00023136"/>
    </source>
</evidence>
<feature type="transmembrane region" description="Helical" evidence="6">
    <location>
        <begin position="272"/>
        <end position="291"/>
    </location>
</feature>
<feature type="transmembrane region" description="Helical" evidence="6">
    <location>
        <begin position="72"/>
        <end position="91"/>
    </location>
</feature>
<dbReference type="InterPro" id="IPR011701">
    <property type="entry name" value="MFS"/>
</dbReference>
<keyword evidence="4 6" id="KW-1133">Transmembrane helix</keyword>
<feature type="transmembrane region" description="Helical" evidence="6">
    <location>
        <begin position="358"/>
        <end position="376"/>
    </location>
</feature>
<name>A0A9X0QV16_9PROT</name>
<dbReference type="PANTHER" id="PTHR43124">
    <property type="entry name" value="PURINE EFFLUX PUMP PBUE"/>
    <property type="match status" value="1"/>
</dbReference>
<comment type="caution">
    <text evidence="8">The sequence shown here is derived from an EMBL/GenBank/DDBJ whole genome shotgun (WGS) entry which is preliminary data.</text>
</comment>
<keyword evidence="9" id="KW-1185">Reference proteome</keyword>
<proteinExistence type="predicted"/>
<evidence type="ECO:0000259" key="7">
    <source>
        <dbReference type="PROSITE" id="PS50850"/>
    </source>
</evidence>
<feature type="transmembrane region" description="Helical" evidence="6">
    <location>
        <begin position="208"/>
        <end position="233"/>
    </location>
</feature>
<evidence type="ECO:0000256" key="6">
    <source>
        <dbReference type="SAM" id="Phobius"/>
    </source>
</evidence>
<organism evidence="8 9">
    <name type="scientific">Siccirubricoccus deserti</name>
    <dbReference type="NCBI Taxonomy" id="2013562"/>
    <lineage>
        <taxon>Bacteria</taxon>
        <taxon>Pseudomonadati</taxon>
        <taxon>Pseudomonadota</taxon>
        <taxon>Alphaproteobacteria</taxon>
        <taxon>Acetobacterales</taxon>
        <taxon>Roseomonadaceae</taxon>
        <taxon>Siccirubricoccus</taxon>
    </lineage>
</organism>
<gene>
    <name evidence="8" type="ORF">H7965_01405</name>
</gene>
<sequence>MSPAPPIALFALAGFTTGSGMRMLDPLLPMLAADLGVTVAATTPVVAAFVVAYGMVQLVAGPLGDRLGKPRIAFFALLLYGATLIGSAMAADLGELVGYRVLAGMWAGAVIPLLMAHLGDTVPYAERQGALARFSTGMVMAQMLAGPIAGIIAEFQGWRLPLILLGLLAFGVATALALRLRQSLWRPPPRRTGAPGYGVLLRRPSGRWLLAIAFFDGFCLFGGAFPFVGAFLVEGFDRGIAEAGLLVAGFGAGAFLYTRFARRLVRRFGERGLLSIGGTGLAVGLTALALAPNWWVVGLLQLGLGLMFYMFHGVLLTMASEALPEARGTAMSAFAMALFLGQGAGSLAFGLGLLVLDYRGTFIVAAIGSAALTLWARRGAHANQTETAPSG</sequence>
<feature type="transmembrane region" description="Helical" evidence="6">
    <location>
        <begin position="330"/>
        <end position="352"/>
    </location>
</feature>
<dbReference type="InterPro" id="IPR050189">
    <property type="entry name" value="MFS_Efflux_Transporters"/>
</dbReference>
<evidence type="ECO:0000313" key="8">
    <source>
        <dbReference type="EMBL" id="MBC4013965.1"/>
    </source>
</evidence>
<evidence type="ECO:0000256" key="3">
    <source>
        <dbReference type="ARBA" id="ARBA00022692"/>
    </source>
</evidence>
<protein>
    <submittedName>
        <fullName evidence="8">MFS transporter</fullName>
    </submittedName>
</protein>
<feature type="transmembrane region" description="Helical" evidence="6">
    <location>
        <begin position="239"/>
        <end position="260"/>
    </location>
</feature>
<feature type="transmembrane region" description="Helical" evidence="6">
    <location>
        <begin position="36"/>
        <end position="60"/>
    </location>
</feature>
<keyword evidence="3 6" id="KW-0812">Transmembrane</keyword>
<comment type="subcellular location">
    <subcellularLocation>
        <location evidence="1">Cell membrane</location>
        <topology evidence="1">Multi-pass membrane protein</topology>
    </subcellularLocation>
</comment>
<dbReference type="Gene3D" id="1.20.1250.20">
    <property type="entry name" value="MFS general substrate transporter like domains"/>
    <property type="match status" value="1"/>
</dbReference>
<feature type="transmembrane region" description="Helical" evidence="6">
    <location>
        <begin position="297"/>
        <end position="318"/>
    </location>
</feature>
<dbReference type="SUPFAM" id="SSF103473">
    <property type="entry name" value="MFS general substrate transporter"/>
    <property type="match status" value="1"/>
</dbReference>
<dbReference type="EMBL" id="JACOMF010000001">
    <property type="protein sequence ID" value="MBC4013965.1"/>
    <property type="molecule type" value="Genomic_DNA"/>
</dbReference>